<reference evidence="3" key="1">
    <citation type="submission" date="2021-01" db="EMBL/GenBank/DDBJ databases">
        <authorList>
            <person name="Corre E."/>
            <person name="Pelletier E."/>
            <person name="Niang G."/>
            <person name="Scheremetjew M."/>
            <person name="Finn R."/>
            <person name="Kale V."/>
            <person name="Holt S."/>
            <person name="Cochrane G."/>
            <person name="Meng A."/>
            <person name="Brown T."/>
            <person name="Cohen L."/>
        </authorList>
    </citation>
    <scope>NUCLEOTIDE SEQUENCE</scope>
    <source>
        <strain evidence="3">RCC1130</strain>
    </source>
</reference>
<keyword evidence="2" id="KW-0812">Transmembrane</keyword>
<dbReference type="AlphaFoldDB" id="A0A7S0NVA3"/>
<feature type="transmembrane region" description="Helical" evidence="2">
    <location>
        <begin position="229"/>
        <end position="252"/>
    </location>
</feature>
<feature type="transmembrane region" description="Helical" evidence="2">
    <location>
        <begin position="367"/>
        <end position="390"/>
    </location>
</feature>
<feature type="transmembrane region" description="Helical" evidence="2">
    <location>
        <begin position="426"/>
        <end position="448"/>
    </location>
</feature>
<feature type="compositionally biased region" description="Basic and acidic residues" evidence="1">
    <location>
        <begin position="509"/>
        <end position="526"/>
    </location>
</feature>
<dbReference type="PANTHER" id="PTHR40849:SF2">
    <property type="entry name" value="RGS DOMAIN-CONTAINING PROTEIN"/>
    <property type="match status" value="1"/>
</dbReference>
<feature type="transmembrane region" description="Helical" evidence="2">
    <location>
        <begin position="308"/>
        <end position="329"/>
    </location>
</feature>
<keyword evidence="2" id="KW-0472">Membrane</keyword>
<dbReference type="PANTHER" id="PTHR40849">
    <property type="entry name" value="C2 CALCIUM-DEPENDENT MEMBRANE TARGETING"/>
    <property type="match status" value="1"/>
</dbReference>
<organism evidence="3">
    <name type="scientific">Calcidiscus leptoporus</name>
    <dbReference type="NCBI Taxonomy" id="127549"/>
    <lineage>
        <taxon>Eukaryota</taxon>
        <taxon>Haptista</taxon>
        <taxon>Haptophyta</taxon>
        <taxon>Prymnesiophyceae</taxon>
        <taxon>Coccolithales</taxon>
        <taxon>Calcidiscaceae</taxon>
        <taxon>Calcidiscus</taxon>
    </lineage>
</organism>
<feature type="compositionally biased region" description="Polar residues" evidence="1">
    <location>
        <begin position="1"/>
        <end position="12"/>
    </location>
</feature>
<proteinExistence type="predicted"/>
<evidence type="ECO:0000313" key="3">
    <source>
        <dbReference type="EMBL" id="CAD8535256.1"/>
    </source>
</evidence>
<feature type="region of interest" description="Disordered" evidence="1">
    <location>
        <begin position="1"/>
        <end position="74"/>
    </location>
</feature>
<sequence>MSGSATTRSIFSASPRVTRLRSGDALDDCAPRCPEAETASAPRASNASGSGSAGRSNKMVPKMKPPSSKYVSSARASVGQKAAAAASSAAVATAAATTKAKQKKDAASDSIKEREFDSVKAIIDSVARKEIKKSLSADPWMPPIIVSKFDEIWAQAYPLVMAEVKDGYMASVGSESKVITEQIKEELDLSTWPPPPDIWRPLAWFRSKILYSVNPADKTIWYIMQSHHAVFLLLAVCPFGVNCVYWLAFLLFMDKHDEYQIVSFIVSTRTLWLVVYGLGPLLVAFFSFSVCALQAACDTGAPGTSDASLFSALAMDVNVLCSWYLFACYRRTRVARLARHAEAVSEHKAGRLRVLPKFREATVVRMLLAYDVILFVLVKLVEVLLLTFLVPRGNAPYASSAVARIGGIATFEAAWESRIVVRLAQVALSLAYIPWALLSIPGIDFLVLKLHKTGYDHEGRVHLRLSTKNMARKWAKETEEKKTLRQKAGAAIGRIGNSLSRTKATAAHAEGRSEQVRTDDDRSTMV</sequence>
<gene>
    <name evidence="3" type="ORF">CLEP1334_LOCUS10536</name>
</gene>
<dbReference type="EMBL" id="HBER01020840">
    <property type="protein sequence ID" value="CAD8535256.1"/>
    <property type="molecule type" value="Transcribed_RNA"/>
</dbReference>
<evidence type="ECO:0000256" key="2">
    <source>
        <dbReference type="SAM" id="Phobius"/>
    </source>
</evidence>
<protein>
    <submittedName>
        <fullName evidence="3">Uncharacterized protein</fullName>
    </submittedName>
</protein>
<feature type="compositionally biased region" description="Low complexity" evidence="1">
    <location>
        <begin position="39"/>
        <end position="74"/>
    </location>
</feature>
<evidence type="ECO:0000256" key="1">
    <source>
        <dbReference type="SAM" id="MobiDB-lite"/>
    </source>
</evidence>
<feature type="transmembrane region" description="Helical" evidence="2">
    <location>
        <begin position="273"/>
        <end position="296"/>
    </location>
</feature>
<keyword evidence="2" id="KW-1133">Transmembrane helix</keyword>
<feature type="region of interest" description="Disordered" evidence="1">
    <location>
        <begin position="501"/>
        <end position="526"/>
    </location>
</feature>
<name>A0A7S0NVA3_9EUKA</name>
<accession>A0A7S0NVA3</accession>